<feature type="non-terminal residue" evidence="1">
    <location>
        <position position="1"/>
    </location>
</feature>
<comment type="caution">
    <text evidence="1">The sequence shown here is derived from an EMBL/GenBank/DDBJ whole genome shotgun (WGS) entry which is preliminary data.</text>
</comment>
<protein>
    <submittedName>
        <fullName evidence="1">Uncharacterized protein</fullName>
    </submittedName>
</protein>
<dbReference type="EMBL" id="CAJOBI010036299">
    <property type="protein sequence ID" value="CAF4301482.1"/>
    <property type="molecule type" value="Genomic_DNA"/>
</dbReference>
<sequence length="61" mass="6441">TKPVTRDFSNNKITGLRVIIAAIADATKQKNTKNPKASNVRDTIPLIITIINGGTPAAARA</sequence>
<gene>
    <name evidence="1" type="ORF">SMN809_LOCUS26125</name>
</gene>
<evidence type="ECO:0000313" key="2">
    <source>
        <dbReference type="Proteomes" id="UP000676336"/>
    </source>
</evidence>
<reference evidence="1" key="1">
    <citation type="submission" date="2021-02" db="EMBL/GenBank/DDBJ databases">
        <authorList>
            <person name="Nowell W R."/>
        </authorList>
    </citation>
    <scope>NUCLEOTIDE SEQUENCE</scope>
</reference>
<organism evidence="1 2">
    <name type="scientific">Rotaria magnacalcarata</name>
    <dbReference type="NCBI Taxonomy" id="392030"/>
    <lineage>
        <taxon>Eukaryota</taxon>
        <taxon>Metazoa</taxon>
        <taxon>Spiralia</taxon>
        <taxon>Gnathifera</taxon>
        <taxon>Rotifera</taxon>
        <taxon>Eurotatoria</taxon>
        <taxon>Bdelloidea</taxon>
        <taxon>Philodinida</taxon>
        <taxon>Philodinidae</taxon>
        <taxon>Rotaria</taxon>
    </lineage>
</organism>
<proteinExistence type="predicted"/>
<dbReference type="Proteomes" id="UP000676336">
    <property type="component" value="Unassembled WGS sequence"/>
</dbReference>
<accession>A0A8S2TS50</accession>
<dbReference type="AlphaFoldDB" id="A0A8S2TS50"/>
<evidence type="ECO:0000313" key="1">
    <source>
        <dbReference type="EMBL" id="CAF4301482.1"/>
    </source>
</evidence>
<name>A0A8S2TS50_9BILA</name>